<keyword evidence="1" id="KW-1133">Transmembrane helix</keyword>
<keyword evidence="1" id="KW-0472">Membrane</keyword>
<protein>
    <submittedName>
        <fullName evidence="2">Uncharacterized protein</fullName>
    </submittedName>
</protein>
<evidence type="ECO:0000313" key="3">
    <source>
        <dbReference type="Proteomes" id="UP001165367"/>
    </source>
</evidence>
<keyword evidence="1" id="KW-0812">Transmembrane</keyword>
<evidence type="ECO:0000313" key="2">
    <source>
        <dbReference type="EMBL" id="MCG2614084.1"/>
    </source>
</evidence>
<reference evidence="2" key="1">
    <citation type="submission" date="2022-01" db="EMBL/GenBank/DDBJ databases">
        <authorList>
            <person name="Jo J.-H."/>
            <person name="Im W.-T."/>
        </authorList>
    </citation>
    <scope>NUCLEOTIDE SEQUENCE</scope>
    <source>
        <strain evidence="2">NA20</strain>
    </source>
</reference>
<name>A0ABS9KP56_9BACT</name>
<feature type="transmembrane region" description="Helical" evidence="1">
    <location>
        <begin position="55"/>
        <end position="72"/>
    </location>
</feature>
<feature type="transmembrane region" description="Helical" evidence="1">
    <location>
        <begin position="12"/>
        <end position="35"/>
    </location>
</feature>
<evidence type="ECO:0000256" key="1">
    <source>
        <dbReference type="SAM" id="Phobius"/>
    </source>
</evidence>
<gene>
    <name evidence="2" type="ORF">LZZ85_07315</name>
</gene>
<dbReference type="EMBL" id="JAKLTR010000003">
    <property type="protein sequence ID" value="MCG2614084.1"/>
    <property type="molecule type" value="Genomic_DNA"/>
</dbReference>
<feature type="transmembrane region" description="Helical" evidence="1">
    <location>
        <begin position="84"/>
        <end position="102"/>
    </location>
</feature>
<keyword evidence="3" id="KW-1185">Reference proteome</keyword>
<dbReference type="Proteomes" id="UP001165367">
    <property type="component" value="Unassembled WGS sequence"/>
</dbReference>
<proteinExistence type="predicted"/>
<dbReference type="RefSeq" id="WP_237870151.1">
    <property type="nucleotide sequence ID" value="NZ_JAKLTR010000003.1"/>
</dbReference>
<sequence>MIRSNSLKISILLCHALIIMLEGHGFAPLGFVQFYYLADISNWTLLAGDDPFEKYMFIGSLSGVVGYLFIPGSCIRMSRVRESWMLISGIILLWGSLVLWKYASMNKAYMVIPVPLMLPLAYCTIRMMSGRNIQRGLARLNEKM</sequence>
<feature type="transmembrane region" description="Helical" evidence="1">
    <location>
        <begin position="108"/>
        <end position="125"/>
    </location>
</feature>
<organism evidence="2 3">
    <name type="scientific">Terrimonas ginsenosidimutans</name>
    <dbReference type="NCBI Taxonomy" id="2908004"/>
    <lineage>
        <taxon>Bacteria</taxon>
        <taxon>Pseudomonadati</taxon>
        <taxon>Bacteroidota</taxon>
        <taxon>Chitinophagia</taxon>
        <taxon>Chitinophagales</taxon>
        <taxon>Chitinophagaceae</taxon>
        <taxon>Terrimonas</taxon>
    </lineage>
</organism>
<comment type="caution">
    <text evidence="2">The sequence shown here is derived from an EMBL/GenBank/DDBJ whole genome shotgun (WGS) entry which is preliminary data.</text>
</comment>
<accession>A0ABS9KP56</accession>